<gene>
    <name evidence="2" type="ORF">QIT00_08375</name>
</gene>
<reference evidence="2 3" key="1">
    <citation type="submission" date="2023-05" db="EMBL/GenBank/DDBJ databases">
        <title>Draft genome sequence of Streptomyces sp. B-S-A12 isolated from a cave soil in Thailand.</title>
        <authorList>
            <person name="Chamroensaksri N."/>
            <person name="Muangham S."/>
        </authorList>
    </citation>
    <scope>NUCLEOTIDE SEQUENCE [LARGE SCALE GENOMIC DNA]</scope>
    <source>
        <strain evidence="2 3">B-S-A12</strain>
    </source>
</reference>
<evidence type="ECO:0000313" key="3">
    <source>
        <dbReference type="Proteomes" id="UP001237105"/>
    </source>
</evidence>
<dbReference type="InterPro" id="IPR043129">
    <property type="entry name" value="ATPase_NBD"/>
</dbReference>
<dbReference type="Gene3D" id="3.90.640.10">
    <property type="entry name" value="Actin, Chain A, domain 4"/>
    <property type="match status" value="1"/>
</dbReference>
<dbReference type="EMBL" id="JASCIS010000006">
    <property type="protein sequence ID" value="MDI3418578.1"/>
    <property type="molecule type" value="Genomic_DNA"/>
</dbReference>
<dbReference type="SUPFAM" id="SSF53067">
    <property type="entry name" value="Actin-like ATPase domain"/>
    <property type="match status" value="2"/>
</dbReference>
<feature type="compositionally biased region" description="Acidic residues" evidence="1">
    <location>
        <begin position="132"/>
        <end position="145"/>
    </location>
</feature>
<dbReference type="PANTHER" id="PTHR14187:SF5">
    <property type="entry name" value="HEAT SHOCK 70 KDA PROTEIN 12A"/>
    <property type="match status" value="1"/>
</dbReference>
<feature type="region of interest" description="Disordered" evidence="1">
    <location>
        <begin position="97"/>
        <end position="145"/>
    </location>
</feature>
<sequence>MSDPLVVVGIDLGTFASGFAWAVIDEQNDDPKKRTIHFFTQWPGQPVASVKNLSALLLNESDEAVTWGFEARERALTHLSGINHKYRAAFKMQLMHNHDRQEPRTAASNARQEPAEQPTEEGNTPLGAAPNSDEEDETGDDDDERVEDLHGFTLGETPSEAEMLTTALLSRIREAALQQVTVSGYLEEDIRWCITVPAIFGDRTKHLVRRCAAAAGFPKEDGRLILALEPEAAVHYARVSGARAPGSDTKSARDLAAPGRLILVVDGGGGTVDLAAYRNDEHGRMVEVGLVNGAQHGSNELNRRFEDRILADRFGKPELVEQLRQEAPEAMLHLCEDWERGKLSFGPDSEEDLYLPIPTAIDRKLGASVRKRIARKQRGVTDYIVIPPKEMKDVFDTAVSEVLDLVDDQLDEIGGQAPAATMPVVLMAGGFSNSPYLQHSLKDHLAGRAHVLLPPDPGAAVLHGAVHFAYAPQTRARRARYTYGVAIAPPFDPDKDPEKLRFIDSEGLARCSRRFAKLVTIGDVVDTGEEIMESLVPICPGRSTVNHALFATTEKDARYVTDPGCEFIGKLSVDLSTVMKYALPDRGTHLYLSFGETEIKVRSVVERTGAEVSTTLHFASDY</sequence>
<protein>
    <submittedName>
        <fullName evidence="2">Uncharacterized protein</fullName>
    </submittedName>
</protein>
<dbReference type="PANTHER" id="PTHR14187">
    <property type="entry name" value="ALPHA KINASE/ELONGATION FACTOR 2 KINASE"/>
    <property type="match status" value="1"/>
</dbReference>
<dbReference type="Gene3D" id="3.30.420.40">
    <property type="match status" value="2"/>
</dbReference>
<proteinExistence type="predicted"/>
<accession>A0ABT6SSM1</accession>
<keyword evidence="3" id="KW-1185">Reference proteome</keyword>
<dbReference type="Proteomes" id="UP001237105">
    <property type="component" value="Unassembled WGS sequence"/>
</dbReference>
<evidence type="ECO:0000313" key="2">
    <source>
        <dbReference type="EMBL" id="MDI3418578.1"/>
    </source>
</evidence>
<evidence type="ECO:0000256" key="1">
    <source>
        <dbReference type="SAM" id="MobiDB-lite"/>
    </source>
</evidence>
<dbReference type="RefSeq" id="WP_282534490.1">
    <property type="nucleotide sequence ID" value="NZ_JASCIS010000006.1"/>
</dbReference>
<name>A0ABT6SSM1_9ACTN</name>
<organism evidence="2 3">
    <name type="scientific">Streptomyces luteolus</name>
    <dbReference type="NCBI Taxonomy" id="3043615"/>
    <lineage>
        <taxon>Bacteria</taxon>
        <taxon>Bacillati</taxon>
        <taxon>Actinomycetota</taxon>
        <taxon>Actinomycetes</taxon>
        <taxon>Kitasatosporales</taxon>
        <taxon>Streptomycetaceae</taxon>
        <taxon>Streptomyces</taxon>
    </lineage>
</organism>
<comment type="caution">
    <text evidence="2">The sequence shown here is derived from an EMBL/GenBank/DDBJ whole genome shotgun (WGS) entry which is preliminary data.</text>
</comment>